<protein>
    <recommendedName>
        <fullName evidence="5">RING-type domain-containing protein</fullName>
    </recommendedName>
</protein>
<feature type="compositionally biased region" description="Acidic residues" evidence="2">
    <location>
        <begin position="279"/>
        <end position="290"/>
    </location>
</feature>
<feature type="compositionally biased region" description="Basic residues" evidence="2">
    <location>
        <begin position="419"/>
        <end position="431"/>
    </location>
</feature>
<name>A0A2R6NSA1_9APHY</name>
<proteinExistence type="predicted"/>
<dbReference type="Proteomes" id="UP000186601">
    <property type="component" value="Unassembled WGS sequence"/>
</dbReference>
<feature type="compositionally biased region" description="Polar residues" evidence="2">
    <location>
        <begin position="384"/>
        <end position="394"/>
    </location>
</feature>
<evidence type="ECO:0000256" key="1">
    <source>
        <dbReference type="SAM" id="Coils"/>
    </source>
</evidence>
<comment type="caution">
    <text evidence="3">The sequence shown here is derived from an EMBL/GenBank/DDBJ whole genome shotgun (WGS) entry which is preliminary data.</text>
</comment>
<feature type="region of interest" description="Disordered" evidence="2">
    <location>
        <begin position="198"/>
        <end position="329"/>
    </location>
</feature>
<feature type="region of interest" description="Disordered" evidence="2">
    <location>
        <begin position="487"/>
        <end position="511"/>
    </location>
</feature>
<feature type="compositionally biased region" description="Low complexity" evidence="2">
    <location>
        <begin position="199"/>
        <end position="216"/>
    </location>
</feature>
<sequence>MTAISHMVAGHLHCEKCLMEYIESGEDAMEALCPECRAPFSLATPDLRYVPPKYHAYIVPSIRRVYIPSSATTVQLNAQNASLTTKLAAAEKLARSLQRDKELLIDRCESAIAKSDAIAKAERQFRVKCETLEKEAREMKRETLRLRERERDVKGECEEARFREQEMKVENEKLKKEVGELKKKYGEMKGKYKALMQESPTLSSPLSSSAPRTSRTQAPKRTSSQAFASPRRIHNPSNPADQDPSARLMAPIPKRPRLTTRIWQPTVVPDINQDSIKAEEDEDDGSSDSDPEIRYFGKPISLRESIGISTTRPNEPHHKSGPSTRSAVALRPLLSGEESTTMPGRKGKGRVWVEHNTSSPDLQFPEVTAARTRKRVMVPLLSAGHQSPQPSTSRKLPPPQASASRSTLQPNNISLVPRVKAKGVARQRPSRSAHPPSNSDVFSSARAEPSRSRGLVSIGPSRLLTDLSWSDTEVSTTGEDEDSFMTAMEQSQQQLSRASSHLDHPPSRSALRRKAEDEFRFLRFHDMCDCGPVGFVRAAWEESGRNEKKANRLLNDPTWRFKGEEPVLPRATAGMLGLEAPSGSTREKGKGRARDDEDDRSGDRSDGKRKRPAVYKGRIVSSDGMDED</sequence>
<dbReference type="SUPFAM" id="SSF57850">
    <property type="entry name" value="RING/U-box"/>
    <property type="match status" value="1"/>
</dbReference>
<feature type="region of interest" description="Disordered" evidence="2">
    <location>
        <begin position="564"/>
        <end position="628"/>
    </location>
</feature>
<evidence type="ECO:0000313" key="4">
    <source>
        <dbReference type="Proteomes" id="UP000186601"/>
    </source>
</evidence>
<keyword evidence="1" id="KW-0175">Coiled coil</keyword>
<gene>
    <name evidence="3" type="ORF">PHLCEN_2v8922</name>
</gene>
<feature type="compositionally biased region" description="Polar residues" evidence="2">
    <location>
        <begin position="217"/>
        <end position="227"/>
    </location>
</feature>
<feature type="compositionally biased region" description="Polar residues" evidence="2">
    <location>
        <begin position="401"/>
        <end position="414"/>
    </location>
</feature>
<organism evidence="3 4">
    <name type="scientific">Hermanssonia centrifuga</name>
    <dbReference type="NCBI Taxonomy" id="98765"/>
    <lineage>
        <taxon>Eukaryota</taxon>
        <taxon>Fungi</taxon>
        <taxon>Dikarya</taxon>
        <taxon>Basidiomycota</taxon>
        <taxon>Agaricomycotina</taxon>
        <taxon>Agaricomycetes</taxon>
        <taxon>Polyporales</taxon>
        <taxon>Meruliaceae</taxon>
        <taxon>Hermanssonia</taxon>
    </lineage>
</organism>
<dbReference type="EMBL" id="MLYV02000880">
    <property type="protein sequence ID" value="PSR75738.1"/>
    <property type="molecule type" value="Genomic_DNA"/>
</dbReference>
<evidence type="ECO:0008006" key="5">
    <source>
        <dbReference type="Google" id="ProtNLM"/>
    </source>
</evidence>
<dbReference type="OrthoDB" id="6270329at2759"/>
<accession>A0A2R6NSA1</accession>
<reference evidence="3 4" key="1">
    <citation type="submission" date="2018-02" db="EMBL/GenBank/DDBJ databases">
        <title>Genome sequence of the basidiomycete white-rot fungus Phlebia centrifuga.</title>
        <authorList>
            <person name="Granchi Z."/>
            <person name="Peng M."/>
            <person name="de Vries R.P."/>
            <person name="Hilden K."/>
            <person name="Makela M.R."/>
            <person name="Grigoriev I."/>
            <person name="Riley R."/>
        </authorList>
    </citation>
    <scope>NUCLEOTIDE SEQUENCE [LARGE SCALE GENOMIC DNA]</scope>
    <source>
        <strain evidence="3 4">FBCC195</strain>
    </source>
</reference>
<feature type="compositionally biased region" description="Basic and acidic residues" evidence="2">
    <location>
        <begin position="585"/>
        <end position="606"/>
    </location>
</feature>
<evidence type="ECO:0000313" key="3">
    <source>
        <dbReference type="EMBL" id="PSR75738.1"/>
    </source>
</evidence>
<dbReference type="AlphaFoldDB" id="A0A2R6NSA1"/>
<evidence type="ECO:0000256" key="2">
    <source>
        <dbReference type="SAM" id="MobiDB-lite"/>
    </source>
</evidence>
<keyword evidence="4" id="KW-1185">Reference proteome</keyword>
<dbReference type="STRING" id="98765.A0A2R6NSA1"/>
<feature type="coiled-coil region" evidence="1">
    <location>
        <begin position="80"/>
        <end position="198"/>
    </location>
</feature>
<feature type="compositionally biased region" description="Polar residues" evidence="2">
    <location>
        <begin position="488"/>
        <end position="499"/>
    </location>
</feature>
<feature type="region of interest" description="Disordered" evidence="2">
    <location>
        <begin position="382"/>
        <end position="457"/>
    </location>
</feature>